<organism evidence="1 2">
    <name type="scientific">Citrobacter koseri (strain ATCC BAA-895 / CDC 4225-83 / SGSC4696)</name>
    <dbReference type="NCBI Taxonomy" id="290338"/>
    <lineage>
        <taxon>Bacteria</taxon>
        <taxon>Pseudomonadati</taxon>
        <taxon>Pseudomonadota</taxon>
        <taxon>Gammaproteobacteria</taxon>
        <taxon>Enterobacterales</taxon>
        <taxon>Enterobacteriaceae</taxon>
        <taxon>Citrobacter</taxon>
    </lineage>
</organism>
<dbReference type="EMBL" id="CP000822">
    <property type="protein sequence ID" value="ABV15349.1"/>
    <property type="molecule type" value="Genomic_DNA"/>
</dbReference>
<keyword evidence="2" id="KW-1185">Reference proteome</keyword>
<reference evidence="1 2" key="1">
    <citation type="submission" date="2007-08" db="EMBL/GenBank/DDBJ databases">
        <authorList>
            <consortium name="The Citrobacter koseri Genome Sequencing Project"/>
            <person name="McClelland M."/>
            <person name="Sanderson E.K."/>
            <person name="Porwollik S."/>
            <person name="Spieth J."/>
            <person name="Clifton W.S."/>
            <person name="Latreille P."/>
            <person name="Courtney L."/>
            <person name="Wang C."/>
            <person name="Pepin K."/>
            <person name="Bhonagiri V."/>
            <person name="Nash W."/>
            <person name="Johnson M."/>
            <person name="Thiruvilangam P."/>
            <person name="Wilson R."/>
        </authorList>
    </citation>
    <scope>NUCLEOTIDE SEQUENCE [LARGE SCALE GENOMIC DNA]</scope>
    <source>
        <strain evidence="2">ATCC BAA-895 / CDC 4225-83 / SGSC4696</strain>
    </source>
</reference>
<dbReference type="STRING" id="290338.CKO_04292"/>
<proteinExistence type="predicted"/>
<name>A8APD6_CITK8</name>
<evidence type="ECO:0000313" key="2">
    <source>
        <dbReference type="Proteomes" id="UP000008148"/>
    </source>
</evidence>
<evidence type="ECO:0000313" key="1">
    <source>
        <dbReference type="EMBL" id="ABV15349.1"/>
    </source>
</evidence>
<dbReference type="AlphaFoldDB" id="A8APD6"/>
<gene>
    <name evidence="1" type="ordered locus">CKO_04292</name>
</gene>
<dbReference type="Proteomes" id="UP000008148">
    <property type="component" value="Chromosome"/>
</dbReference>
<dbReference type="KEGG" id="cko:CKO_04292"/>
<sequence length="42" mass="4866">MRFDVLTEATLSREKSISFEQNHTKSIVINSWELTTALLKKV</sequence>
<dbReference type="HOGENOM" id="CLU_3249222_0_0_6"/>
<accession>A8APD6</accession>
<protein>
    <submittedName>
        <fullName evidence="1">Uncharacterized protein</fullName>
    </submittedName>
</protein>